<reference evidence="6" key="1">
    <citation type="submission" date="2009-10" db="EMBL/GenBank/DDBJ databases">
        <authorList>
            <person name="Weinstock G."/>
            <person name="Sodergren E."/>
            <person name="Clifton S."/>
            <person name="Fulton L."/>
            <person name="Fulton B."/>
            <person name="Courtney L."/>
            <person name="Fronick C."/>
            <person name="Harrison M."/>
            <person name="Strong C."/>
            <person name="Farmer C."/>
            <person name="Delahaunty K."/>
            <person name="Markovic C."/>
            <person name="Hall O."/>
            <person name="Minx P."/>
            <person name="Tomlinson C."/>
            <person name="Mitreva M."/>
            <person name="Nelson J."/>
            <person name="Hou S."/>
            <person name="Wollam A."/>
            <person name="Pepin K.H."/>
            <person name="Johnson M."/>
            <person name="Bhonagiri V."/>
            <person name="Nash W.E."/>
            <person name="Warren W."/>
            <person name="Chinwalla A."/>
            <person name="Mardis E.R."/>
            <person name="Wilson R.K."/>
        </authorList>
    </citation>
    <scope>NUCLEOTIDE SEQUENCE [LARGE SCALE GENOMIC DNA]</scope>
    <source>
        <strain evidence="6">ATCC 700122</strain>
    </source>
</reference>
<evidence type="ECO:0000256" key="2">
    <source>
        <dbReference type="ARBA" id="ARBA00022448"/>
    </source>
</evidence>
<dbReference type="OrthoDB" id="5296765at2"/>
<dbReference type="PANTHER" id="PTHR42734">
    <property type="entry name" value="METAL TRANSPORT SYSTEM ATP-BINDING PROTEIN TM_0124-RELATED"/>
    <property type="match status" value="1"/>
</dbReference>
<sequence>MIESLDNPVVFDDVTFSYRGTDVLRGVSFSIEAGEMRALVGDNGAGKSTIARIIVGEATPRSGVARLFGVAPERFEDWARIGYVSQLAPTAIGRFPATVLELVRASQHASMPRFRPAFRSFRDAALSALDAVDMASFSKRLIRELSGGQLQRVRLACALVGAPDLLVLDEPVNGLDKEGRAKFYGLVRRAHDEAGIAVFLITHDLDALPSLGCSVMRLEEGVIEDGTGAAAGAASLADAAACESPASEEDLVVDADESRACEAETAAGAGASSKGVR</sequence>
<keyword evidence="2" id="KW-0813">Transport</keyword>
<comment type="caution">
    <text evidence="6">The sequence shown here is derived from an EMBL/GenBank/DDBJ whole genome shotgun (WGS) entry which is preliminary data.</text>
</comment>
<dbReference type="STRING" id="649764.HMPREF0762_01640"/>
<evidence type="ECO:0000256" key="3">
    <source>
        <dbReference type="ARBA" id="ARBA00022741"/>
    </source>
</evidence>
<comment type="similarity">
    <text evidence="1">Belongs to the ABC transporter superfamily.</text>
</comment>
<gene>
    <name evidence="6" type="ORF">HMPREF0762_01640</name>
</gene>
<evidence type="ECO:0000256" key="1">
    <source>
        <dbReference type="ARBA" id="ARBA00005417"/>
    </source>
</evidence>
<dbReference type="GO" id="GO:0005524">
    <property type="term" value="F:ATP binding"/>
    <property type="evidence" value="ECO:0007669"/>
    <property type="project" value="UniProtKB-KW"/>
</dbReference>
<dbReference type="SMART" id="SM00382">
    <property type="entry name" value="AAA"/>
    <property type="match status" value="1"/>
</dbReference>
<keyword evidence="4 6" id="KW-0067">ATP-binding</keyword>
<dbReference type="EMBL" id="ACUX02000016">
    <property type="protein sequence ID" value="EEZ60832.1"/>
    <property type="molecule type" value="Genomic_DNA"/>
</dbReference>
<keyword evidence="3" id="KW-0547">Nucleotide-binding</keyword>
<evidence type="ECO:0000313" key="7">
    <source>
        <dbReference type="Proteomes" id="UP000006001"/>
    </source>
</evidence>
<dbReference type="Gene3D" id="3.40.50.300">
    <property type="entry name" value="P-loop containing nucleotide triphosphate hydrolases"/>
    <property type="match status" value="1"/>
</dbReference>
<organism evidence="6 7">
    <name type="scientific">Slackia exigua (strain ATCC 700122 / DSM 15923 / CIP 105133 / JCM 11022 / KCTC 5966 / S-7)</name>
    <dbReference type="NCBI Taxonomy" id="649764"/>
    <lineage>
        <taxon>Bacteria</taxon>
        <taxon>Bacillati</taxon>
        <taxon>Actinomycetota</taxon>
        <taxon>Coriobacteriia</taxon>
        <taxon>Eggerthellales</taxon>
        <taxon>Eggerthellaceae</taxon>
        <taxon>Slackia</taxon>
    </lineage>
</organism>
<dbReference type="InterPro" id="IPR017871">
    <property type="entry name" value="ABC_transporter-like_CS"/>
</dbReference>
<dbReference type="InterPro" id="IPR027417">
    <property type="entry name" value="P-loop_NTPase"/>
</dbReference>
<evidence type="ECO:0000256" key="4">
    <source>
        <dbReference type="ARBA" id="ARBA00022840"/>
    </source>
</evidence>
<dbReference type="Proteomes" id="UP000006001">
    <property type="component" value="Unassembled WGS sequence"/>
</dbReference>
<dbReference type="InterPro" id="IPR003593">
    <property type="entry name" value="AAA+_ATPase"/>
</dbReference>
<protein>
    <submittedName>
        <fullName evidence="6">ABC transporter, ATP-binding protein</fullName>
    </submittedName>
</protein>
<feature type="domain" description="ABC transporter" evidence="5">
    <location>
        <begin position="9"/>
        <end position="245"/>
    </location>
</feature>
<proteinExistence type="inferred from homology"/>
<name>D0WIG5_SLAES</name>
<dbReference type="AlphaFoldDB" id="D0WIG5"/>
<dbReference type="GO" id="GO:0016887">
    <property type="term" value="F:ATP hydrolysis activity"/>
    <property type="evidence" value="ECO:0007669"/>
    <property type="project" value="InterPro"/>
</dbReference>
<accession>D0WIG5</accession>
<evidence type="ECO:0000313" key="6">
    <source>
        <dbReference type="EMBL" id="EEZ60832.1"/>
    </source>
</evidence>
<dbReference type="GeneID" id="85008261"/>
<dbReference type="InterPro" id="IPR003439">
    <property type="entry name" value="ABC_transporter-like_ATP-bd"/>
</dbReference>
<keyword evidence="7" id="KW-1185">Reference proteome</keyword>
<dbReference type="PROSITE" id="PS50893">
    <property type="entry name" value="ABC_TRANSPORTER_2"/>
    <property type="match status" value="1"/>
</dbReference>
<dbReference type="RefSeq" id="WP_006362901.1">
    <property type="nucleotide sequence ID" value="NZ_GG700631.1"/>
</dbReference>
<dbReference type="Pfam" id="PF00005">
    <property type="entry name" value="ABC_tran"/>
    <property type="match status" value="1"/>
</dbReference>
<evidence type="ECO:0000259" key="5">
    <source>
        <dbReference type="PROSITE" id="PS50893"/>
    </source>
</evidence>
<dbReference type="PROSITE" id="PS00211">
    <property type="entry name" value="ABC_TRANSPORTER_1"/>
    <property type="match status" value="1"/>
</dbReference>
<dbReference type="HOGENOM" id="CLU_000604_1_11_11"/>
<dbReference type="eggNOG" id="COG1121">
    <property type="taxonomic scope" value="Bacteria"/>
</dbReference>
<dbReference type="SUPFAM" id="SSF52540">
    <property type="entry name" value="P-loop containing nucleoside triphosphate hydrolases"/>
    <property type="match status" value="1"/>
</dbReference>
<dbReference type="InterPro" id="IPR050153">
    <property type="entry name" value="Metal_Ion_Import_ABC"/>
</dbReference>
<dbReference type="PANTHER" id="PTHR42734:SF17">
    <property type="entry name" value="METAL TRANSPORT SYSTEM ATP-BINDING PROTEIN TM_0124-RELATED"/>
    <property type="match status" value="1"/>
</dbReference>